<dbReference type="InterPro" id="IPR029052">
    <property type="entry name" value="Metallo-depent_PP-like"/>
</dbReference>
<name>A8PWU9_MALGO</name>
<dbReference type="AlphaFoldDB" id="A8PWU9"/>
<keyword evidence="3 5" id="KW-1133">Transmembrane helix</keyword>
<evidence type="ECO:0000313" key="7">
    <source>
        <dbReference type="EMBL" id="EDP44743.1"/>
    </source>
</evidence>
<dbReference type="Gene3D" id="3.60.21.10">
    <property type="match status" value="1"/>
</dbReference>
<evidence type="ECO:0000256" key="4">
    <source>
        <dbReference type="ARBA" id="ARBA00023136"/>
    </source>
</evidence>
<dbReference type="SUPFAM" id="SSF56300">
    <property type="entry name" value="Metallo-dependent phosphatases"/>
    <property type="match status" value="1"/>
</dbReference>
<dbReference type="GO" id="GO:0005783">
    <property type="term" value="C:endoplasmic reticulum"/>
    <property type="evidence" value="ECO:0007669"/>
    <property type="project" value="TreeGrafter"/>
</dbReference>
<dbReference type="PANTHER" id="PTHR13315">
    <property type="entry name" value="METALLO PHOSPHOESTERASE RELATED"/>
    <property type="match status" value="1"/>
</dbReference>
<sequence length="448" mass="50788">MKALVSAFSDQYLRKVWLAMTRQGLGASLWRRPRRADLVVLLGDLTDRGRWYDSYTDWNQLQLRWMSLFRNLRVMRYSLHSPLRPDVHDGSWPALIVPGNHDIGIPAYETGKPSTLNELAAGWFQHDYAPLVDDDDYVLKTNGTASWNARIPISVNHRSTTHELVLLNAMDLVTMQPLGHGPIENWDSAKERALTTTKMIDLLGSVRPPAGQDVPRILFSHVPFERRANEHLCDVPSRSAVHGVRRESQRARVPGGDILQGGDLERTYQNLVHINVSDYVLDTIQPAVIFSGDDHDHCEAIHRGYRKNASGTVVTGFQATDIPELTVKSMSMVEGVKRPGYAWLQLQMNGDVPSVDYTPCLLPNQIALWLQVYLPLFVLTLAFVLFAPAFIRSNQSLLPIHQNQLPTKRRNLNLFVRTSSMGAFLRRLGRDIGHIAIFPLLLWLFLQR</sequence>
<evidence type="ECO:0000256" key="2">
    <source>
        <dbReference type="ARBA" id="ARBA00022692"/>
    </source>
</evidence>
<dbReference type="GO" id="GO:0016787">
    <property type="term" value="F:hydrolase activity"/>
    <property type="evidence" value="ECO:0007669"/>
    <property type="project" value="InterPro"/>
</dbReference>
<reference evidence="7 8" key="1">
    <citation type="journal article" date="2007" name="Proc. Natl. Acad. Sci. U.S.A.">
        <title>Dandruff-associated Malassezia genomes reveal convergent and divergent virulence traits shared with plant and human fungal pathogens.</title>
        <authorList>
            <person name="Xu J."/>
            <person name="Saunders C.W."/>
            <person name="Hu P."/>
            <person name="Grant R.A."/>
            <person name="Boekhout T."/>
            <person name="Kuramae E.E."/>
            <person name="Kronstad J.W."/>
            <person name="Deangelis Y.M."/>
            <person name="Reeder N.L."/>
            <person name="Johnstone K.R."/>
            <person name="Leland M."/>
            <person name="Fieno A.M."/>
            <person name="Begley W.M."/>
            <person name="Sun Y."/>
            <person name="Lacey M.P."/>
            <person name="Chaudhary T."/>
            <person name="Keough T."/>
            <person name="Chu L."/>
            <person name="Sears R."/>
            <person name="Yuan B."/>
            <person name="Dawson T.L.Jr."/>
        </authorList>
    </citation>
    <scope>NUCLEOTIDE SEQUENCE [LARGE SCALE GENOMIC DNA]</scope>
    <source>
        <strain evidence="8">ATCC MYA-4612 / CBS 7966</strain>
    </source>
</reference>
<dbReference type="GO" id="GO:0016020">
    <property type="term" value="C:membrane"/>
    <property type="evidence" value="ECO:0007669"/>
    <property type="project" value="UniProtKB-SubCell"/>
</dbReference>
<dbReference type="InParanoid" id="A8PWU9"/>
<gene>
    <name evidence="7" type="ORF">MGL_1225</name>
</gene>
<dbReference type="Proteomes" id="UP000008837">
    <property type="component" value="Unassembled WGS sequence"/>
</dbReference>
<proteinExistence type="predicted"/>
<evidence type="ECO:0000259" key="6">
    <source>
        <dbReference type="Pfam" id="PF00149"/>
    </source>
</evidence>
<dbReference type="FunCoup" id="A8PWU9">
    <property type="interactions" value="170"/>
</dbReference>
<feature type="domain" description="Calcineurin-like phosphoesterase" evidence="6">
    <location>
        <begin position="32"/>
        <end position="225"/>
    </location>
</feature>
<evidence type="ECO:0000256" key="3">
    <source>
        <dbReference type="ARBA" id="ARBA00022989"/>
    </source>
</evidence>
<keyword evidence="4 5" id="KW-0472">Membrane</keyword>
<comment type="caution">
    <text evidence="7">The sequence shown here is derived from an EMBL/GenBank/DDBJ whole genome shotgun (WGS) entry which is preliminary data.</text>
</comment>
<dbReference type="RefSeq" id="XP_001731957.1">
    <property type="nucleotide sequence ID" value="XM_001731905.1"/>
</dbReference>
<keyword evidence="2 5" id="KW-0812">Transmembrane</keyword>
<evidence type="ECO:0000313" key="8">
    <source>
        <dbReference type="Proteomes" id="UP000008837"/>
    </source>
</evidence>
<keyword evidence="8" id="KW-1185">Reference proteome</keyword>
<dbReference type="STRING" id="425265.A8PWU9"/>
<dbReference type="EMBL" id="AAYY01000003">
    <property type="protein sequence ID" value="EDP44743.1"/>
    <property type="molecule type" value="Genomic_DNA"/>
</dbReference>
<dbReference type="InterPro" id="IPR033308">
    <property type="entry name" value="PGAP5/Cdc1/Ted1"/>
</dbReference>
<dbReference type="OMA" id="RERANIW"/>
<dbReference type="Pfam" id="PF00149">
    <property type="entry name" value="Metallophos"/>
    <property type="match status" value="1"/>
</dbReference>
<dbReference type="OrthoDB" id="5977743at2759"/>
<comment type="subcellular location">
    <subcellularLocation>
        <location evidence="1">Membrane</location>
        <topology evidence="1">Multi-pass membrane protein</topology>
    </subcellularLocation>
</comment>
<evidence type="ECO:0000256" key="5">
    <source>
        <dbReference type="SAM" id="Phobius"/>
    </source>
</evidence>
<protein>
    <recommendedName>
        <fullName evidence="6">Calcineurin-like phosphoesterase domain-containing protein</fullName>
    </recommendedName>
</protein>
<dbReference type="VEuPathDB" id="FungiDB:MGL_1225"/>
<organism evidence="7 8">
    <name type="scientific">Malassezia globosa (strain ATCC MYA-4612 / CBS 7966)</name>
    <name type="common">Dandruff-associated fungus</name>
    <dbReference type="NCBI Taxonomy" id="425265"/>
    <lineage>
        <taxon>Eukaryota</taxon>
        <taxon>Fungi</taxon>
        <taxon>Dikarya</taxon>
        <taxon>Basidiomycota</taxon>
        <taxon>Ustilaginomycotina</taxon>
        <taxon>Malasseziomycetes</taxon>
        <taxon>Malasseziales</taxon>
        <taxon>Malasseziaceae</taxon>
        <taxon>Malassezia</taxon>
    </lineage>
</organism>
<dbReference type="InterPro" id="IPR004843">
    <property type="entry name" value="Calcineurin-like_PHP"/>
</dbReference>
<dbReference type="PANTHER" id="PTHR13315:SF4">
    <property type="entry name" value="METALLOPHOSPHOESTERASE, ISOFORM E"/>
    <property type="match status" value="1"/>
</dbReference>
<evidence type="ECO:0000256" key="1">
    <source>
        <dbReference type="ARBA" id="ARBA00004141"/>
    </source>
</evidence>
<dbReference type="GeneID" id="5856262"/>
<dbReference type="KEGG" id="mgl:MGL_1225"/>
<accession>A8PWU9</accession>
<dbReference type="GO" id="GO:0006506">
    <property type="term" value="P:GPI anchor biosynthetic process"/>
    <property type="evidence" value="ECO:0007669"/>
    <property type="project" value="InterPro"/>
</dbReference>
<feature type="transmembrane region" description="Helical" evidence="5">
    <location>
        <begin position="368"/>
        <end position="391"/>
    </location>
</feature>